<dbReference type="PROSITE" id="PS50994">
    <property type="entry name" value="INTEGRASE"/>
    <property type="match status" value="1"/>
</dbReference>
<evidence type="ECO:0000313" key="3">
    <source>
        <dbReference type="Proteomes" id="UP000250572"/>
    </source>
</evidence>
<dbReference type="InterPro" id="IPR043502">
    <property type="entry name" value="DNA/RNA_pol_sf"/>
</dbReference>
<organism evidence="2 3">
    <name type="scientific">Gambusia affinis</name>
    <name type="common">Western mosquitofish</name>
    <name type="synonym">Heterandria affinis</name>
    <dbReference type="NCBI Taxonomy" id="33528"/>
    <lineage>
        <taxon>Eukaryota</taxon>
        <taxon>Metazoa</taxon>
        <taxon>Chordata</taxon>
        <taxon>Craniata</taxon>
        <taxon>Vertebrata</taxon>
        <taxon>Euteleostomi</taxon>
        <taxon>Actinopterygii</taxon>
        <taxon>Neopterygii</taxon>
        <taxon>Teleostei</taxon>
        <taxon>Neoteleostei</taxon>
        <taxon>Acanthomorphata</taxon>
        <taxon>Ovalentaria</taxon>
        <taxon>Atherinomorphae</taxon>
        <taxon>Cyprinodontiformes</taxon>
        <taxon>Poeciliidae</taxon>
        <taxon>Poeciliinae</taxon>
        <taxon>Gambusia</taxon>
    </lineage>
</organism>
<dbReference type="InterPro" id="IPR012337">
    <property type="entry name" value="RNaseH-like_sf"/>
</dbReference>
<name>A0A315W9J7_GAMAF</name>
<proteinExistence type="predicted"/>
<dbReference type="InterPro" id="IPR001584">
    <property type="entry name" value="Integrase_cat-core"/>
</dbReference>
<protein>
    <recommendedName>
        <fullName evidence="1">Integrase catalytic domain-containing protein</fullName>
    </recommendedName>
</protein>
<dbReference type="Pfam" id="PF05380">
    <property type="entry name" value="Peptidase_A17"/>
    <property type="match status" value="1"/>
</dbReference>
<evidence type="ECO:0000313" key="2">
    <source>
        <dbReference type="EMBL" id="PWA32804.1"/>
    </source>
</evidence>
<dbReference type="PANTHER" id="PTHR47331">
    <property type="entry name" value="PHD-TYPE DOMAIN-CONTAINING PROTEIN"/>
    <property type="match status" value="1"/>
</dbReference>
<comment type="caution">
    <text evidence="2">The sequence shown here is derived from an EMBL/GenBank/DDBJ whole genome shotgun (WGS) entry which is preliminary data.</text>
</comment>
<dbReference type="Proteomes" id="UP000250572">
    <property type="component" value="Unassembled WGS sequence"/>
</dbReference>
<dbReference type="InterPro" id="IPR008042">
    <property type="entry name" value="Retrotrans_Pao"/>
</dbReference>
<dbReference type="InterPro" id="IPR036397">
    <property type="entry name" value="RNaseH_sf"/>
</dbReference>
<reference evidence="2 3" key="1">
    <citation type="journal article" date="2018" name="G3 (Bethesda)">
        <title>A High-Quality Reference Genome for the Invasive Mosquitofish Gambusia affinis Using a Chicago Library.</title>
        <authorList>
            <person name="Hoffberg S.L."/>
            <person name="Troendle N.J."/>
            <person name="Glenn T.C."/>
            <person name="Mahmud O."/>
            <person name="Louha S."/>
            <person name="Chalopin D."/>
            <person name="Bennetzen J.L."/>
            <person name="Mauricio R."/>
        </authorList>
    </citation>
    <scope>NUCLEOTIDE SEQUENCE [LARGE SCALE GENOMIC DNA]</scope>
    <source>
        <strain evidence="2">NE01/NJP1002.9</strain>
        <tissue evidence="2">Muscle</tissue>
    </source>
</reference>
<dbReference type="EMBL" id="NHOQ01000132">
    <property type="protein sequence ID" value="PWA32804.1"/>
    <property type="molecule type" value="Genomic_DNA"/>
</dbReference>
<dbReference type="PANTHER" id="PTHR47331:SF1">
    <property type="entry name" value="GAG-LIKE PROTEIN"/>
    <property type="match status" value="1"/>
</dbReference>
<dbReference type="GO" id="GO:0003676">
    <property type="term" value="F:nucleic acid binding"/>
    <property type="evidence" value="ECO:0007669"/>
    <property type="project" value="InterPro"/>
</dbReference>
<keyword evidence="3" id="KW-1185">Reference proteome</keyword>
<dbReference type="InterPro" id="IPR041588">
    <property type="entry name" value="Integrase_H2C2"/>
</dbReference>
<dbReference type="SUPFAM" id="SSF53098">
    <property type="entry name" value="Ribonuclease H-like"/>
    <property type="match status" value="1"/>
</dbReference>
<accession>A0A315W9J7</accession>
<evidence type="ECO:0000259" key="1">
    <source>
        <dbReference type="PROSITE" id="PS50994"/>
    </source>
</evidence>
<dbReference type="AlphaFoldDB" id="A0A315W9J7"/>
<gene>
    <name evidence="2" type="ORF">CCH79_00018048</name>
</gene>
<dbReference type="Pfam" id="PF17921">
    <property type="entry name" value="Integrase_H2C2"/>
    <property type="match status" value="1"/>
</dbReference>
<dbReference type="GO" id="GO:0015074">
    <property type="term" value="P:DNA integration"/>
    <property type="evidence" value="ECO:0007669"/>
    <property type="project" value="InterPro"/>
</dbReference>
<dbReference type="Gene3D" id="3.30.420.10">
    <property type="entry name" value="Ribonuclease H-like superfamily/Ribonuclease H"/>
    <property type="match status" value="1"/>
</dbReference>
<dbReference type="Gene3D" id="1.10.340.70">
    <property type="match status" value="1"/>
</dbReference>
<feature type="domain" description="Integrase catalytic" evidence="1">
    <location>
        <begin position="464"/>
        <end position="651"/>
    </location>
</feature>
<dbReference type="SUPFAM" id="SSF56672">
    <property type="entry name" value="DNA/RNA polymerases"/>
    <property type="match status" value="1"/>
</dbReference>
<sequence length="674" mass="77262">MGDIQAMFHQVKVAEQDRDFLRFLWWPEGDISRELKVYRMTVHLFGAVSSPSCASYALKKTADDNKEDFSELAVLAVKRNFYVDDCLMSLGSEEEAIKMVNELNALCKRGGFQLEKWISNSRAVLHSIPEEHWAKDLKELNLDQDDLPAERVLGLLWCVESDSFKFKMKMKHQSPTRCGMLSITSSLYNPLGFLSPAILPAKMMQQELCRRSCGWDDVIPLDILKRWEQWLEEVKLLASFKVARCMQTKDFGDLTYCQLHHFADASKDGYGTVTYIRLKTHLLQLIRQKAHLTDSDLNNGLVKRQRAAVTSKGNALKPKDLLEAELAIVRYCQQQRFEDEISCLLSKTGTGGRQSSIYKLDPILDNGLLRVGGRLSKGAMPMEEKHPLILSKDQHVSRLILKSIHQLLGHSGRNHTLSTLRRKYWITNANAAVRKIISECRNCRRFNRRALEQKMADLPKERLVPDMPPFTNVGVDYFGPVEIKQGRKQCKRYDVIFTCMTSRAIHLEVENSLETDACINAIRRFISRRGQVVHIRSDNGTNFVGTERELRKALVSLDHKRIQDALTPSGIEWSFNPPSASHYGGVWERMIRLVRRILNSVLRQQRLDDDGLHTVMCEIEAILNDCPITRLSDEPNDLEPLTPNHLLLLKGKPALPPGLFEPSDMYVKRRWRQV</sequence>